<protein>
    <submittedName>
        <fullName evidence="1">Uncharacterized protein</fullName>
    </submittedName>
</protein>
<name>B1WP28_CROS5</name>
<keyword evidence="2" id="KW-1185">Reference proteome</keyword>
<dbReference type="AlphaFoldDB" id="B1WP28"/>
<sequence length="30" mass="3447">MIVIARGMNNYSSCLFCYYPPEAIFKTSNL</sequence>
<dbReference type="STRING" id="43989.cce_3859"/>
<reference evidence="1 2" key="1">
    <citation type="journal article" date="2008" name="Proc. Natl. Acad. Sci. U.S.A.">
        <title>The genome of Cyanothece 51142, a unicellular diazotrophic cyanobacterium important in the marine nitrogen cycle.</title>
        <authorList>
            <person name="Welsh E.A."/>
            <person name="Liberton M."/>
            <person name="Stoeckel J."/>
            <person name="Loh T."/>
            <person name="Elvitigala T."/>
            <person name="Wang C."/>
            <person name="Wollam A."/>
            <person name="Fulton R.S."/>
            <person name="Clifton S.W."/>
            <person name="Jacobs J.M."/>
            <person name="Aurora R."/>
            <person name="Ghosh B.K."/>
            <person name="Sherman L.A."/>
            <person name="Smith R.D."/>
            <person name="Wilson R.K."/>
            <person name="Pakrasi H.B."/>
        </authorList>
    </citation>
    <scope>NUCLEOTIDE SEQUENCE [LARGE SCALE GENOMIC DNA]</scope>
    <source>
        <strain evidence="2">ATCC 51142 / BH68</strain>
    </source>
</reference>
<dbReference type="KEGG" id="cyt:cce_3859"/>
<dbReference type="EMBL" id="CP000806">
    <property type="protein sequence ID" value="ACB53207.1"/>
    <property type="molecule type" value="Genomic_DNA"/>
</dbReference>
<proteinExistence type="predicted"/>
<evidence type="ECO:0000313" key="2">
    <source>
        <dbReference type="Proteomes" id="UP000001203"/>
    </source>
</evidence>
<dbReference type="Proteomes" id="UP000001203">
    <property type="component" value="Chromosome circular"/>
</dbReference>
<evidence type="ECO:0000313" key="1">
    <source>
        <dbReference type="EMBL" id="ACB53207.1"/>
    </source>
</evidence>
<dbReference type="HOGENOM" id="CLU_3403093_0_0_3"/>
<gene>
    <name evidence="1" type="ordered locus">cce_3859</name>
</gene>
<organism evidence="1 2">
    <name type="scientific">Crocosphaera subtropica (strain ATCC 51142 / BH68)</name>
    <name type="common">Cyanothece sp. (strain ATCC 51142)</name>
    <dbReference type="NCBI Taxonomy" id="43989"/>
    <lineage>
        <taxon>Bacteria</taxon>
        <taxon>Bacillati</taxon>
        <taxon>Cyanobacteriota</taxon>
        <taxon>Cyanophyceae</taxon>
        <taxon>Oscillatoriophycideae</taxon>
        <taxon>Chroococcales</taxon>
        <taxon>Aphanothecaceae</taxon>
        <taxon>Crocosphaera</taxon>
        <taxon>Crocosphaera subtropica</taxon>
    </lineage>
</organism>
<accession>B1WP28</accession>